<evidence type="ECO:0000313" key="2">
    <source>
        <dbReference type="EMBL" id="KAL3427769.1"/>
    </source>
</evidence>
<keyword evidence="3" id="KW-1185">Reference proteome</keyword>
<organism evidence="2 3">
    <name type="scientific">Phlyctema vagabunda</name>
    <dbReference type="NCBI Taxonomy" id="108571"/>
    <lineage>
        <taxon>Eukaryota</taxon>
        <taxon>Fungi</taxon>
        <taxon>Dikarya</taxon>
        <taxon>Ascomycota</taxon>
        <taxon>Pezizomycotina</taxon>
        <taxon>Leotiomycetes</taxon>
        <taxon>Helotiales</taxon>
        <taxon>Dermateaceae</taxon>
        <taxon>Phlyctema</taxon>
    </lineage>
</organism>
<dbReference type="PANTHER" id="PTHR39596">
    <property type="match status" value="1"/>
</dbReference>
<dbReference type="Proteomes" id="UP001629113">
    <property type="component" value="Unassembled WGS sequence"/>
</dbReference>
<dbReference type="EMBL" id="JBFCZG010000001">
    <property type="protein sequence ID" value="KAL3427769.1"/>
    <property type="molecule type" value="Genomic_DNA"/>
</dbReference>
<proteinExistence type="predicted"/>
<name>A0ABR4PWN8_9HELO</name>
<dbReference type="Pfam" id="PF06985">
    <property type="entry name" value="HET"/>
    <property type="match status" value="1"/>
</dbReference>
<protein>
    <submittedName>
        <fullName evidence="2">Het domain protein</fullName>
    </submittedName>
</protein>
<gene>
    <name evidence="2" type="ORF">PVAG01_01278</name>
</gene>
<accession>A0ABR4PWN8</accession>
<dbReference type="InterPro" id="IPR010730">
    <property type="entry name" value="HET"/>
</dbReference>
<evidence type="ECO:0000259" key="1">
    <source>
        <dbReference type="Pfam" id="PF06985"/>
    </source>
</evidence>
<sequence length="492" mass="56872">MEHLPPVENPYRPLFIPFLADHNASSFEFSDFQNPRGFNINSFLAGDLQGFSTDQIASFIQTWLYFGMIREVLDANIPTEEFVRTDKGGKWITTERLPHYMQLFRDQVEEERLLENMADIFEVRNTRIRTCFATARTYWLALVDLENNPLPEEAYFGIHVMANTLQVGATEICGLGRGYIYPLETSHQPGYREVPWEKDMHWRMTPNAFMERRMEEHGWCPVVSGQIQSTFNLLGQYYISLFQPPVRQLDHSQCKKSDKDCKGYWGFSGFGKHLTTDCQCETLEIDNVRLAEIVQKDEVPVLYFDEETKTFQVVSAESQPELEYVALSHVWSDGWGNPQKNSLSLCRIAQLVTWMKASYSVSDFKTQRDVGTFQRLADFQTQSKSGRWQRASSYSLPSSDGSWAPAPNRGYVGKLYFWMDTLCVPRGPKEIHNKAVMNMRNVYAQAERVLVLDAELLVSPAGASYEEINMRIQSSRWIRRLWTVQEAALARR</sequence>
<evidence type="ECO:0000313" key="3">
    <source>
        <dbReference type="Proteomes" id="UP001629113"/>
    </source>
</evidence>
<comment type="caution">
    <text evidence="2">The sequence shown here is derived from an EMBL/GenBank/DDBJ whole genome shotgun (WGS) entry which is preliminary data.</text>
</comment>
<dbReference type="PANTHER" id="PTHR39596:SF2">
    <property type="entry name" value="HET DOMAIN PROTEIN (AFU_ORTHOLOGUE AFUA_1G17550)-RELATED"/>
    <property type="match status" value="1"/>
</dbReference>
<reference evidence="2 3" key="1">
    <citation type="submission" date="2024-06" db="EMBL/GenBank/DDBJ databases">
        <title>Complete genome of Phlyctema vagabunda strain 19-DSS-EL-015.</title>
        <authorList>
            <person name="Fiorenzani C."/>
        </authorList>
    </citation>
    <scope>NUCLEOTIDE SEQUENCE [LARGE SCALE GENOMIC DNA]</scope>
    <source>
        <strain evidence="2 3">19-DSS-EL-015</strain>
    </source>
</reference>
<feature type="domain" description="Heterokaryon incompatibility" evidence="1">
    <location>
        <begin position="413"/>
        <end position="452"/>
    </location>
</feature>